<feature type="compositionally biased region" description="Basic and acidic residues" evidence="2">
    <location>
        <begin position="52"/>
        <end position="63"/>
    </location>
</feature>
<evidence type="ECO:0000256" key="1">
    <source>
        <dbReference type="SAM" id="Coils"/>
    </source>
</evidence>
<gene>
    <name evidence="3" type="ORF">ALECFALPRED_002174</name>
</gene>
<accession>A0A8H3EIB6</accession>
<protein>
    <submittedName>
        <fullName evidence="3">Uncharacterized protein</fullName>
    </submittedName>
</protein>
<keyword evidence="1" id="KW-0175">Coiled coil</keyword>
<evidence type="ECO:0000313" key="3">
    <source>
        <dbReference type="EMBL" id="CAF9906252.1"/>
    </source>
</evidence>
<reference evidence="3" key="1">
    <citation type="submission" date="2021-03" db="EMBL/GenBank/DDBJ databases">
        <authorList>
            <person name="Tagirdzhanova G."/>
        </authorList>
    </citation>
    <scope>NUCLEOTIDE SEQUENCE</scope>
</reference>
<keyword evidence="4" id="KW-1185">Reference proteome</keyword>
<feature type="region of interest" description="Disordered" evidence="2">
    <location>
        <begin position="1"/>
        <end position="110"/>
    </location>
</feature>
<dbReference type="InterPro" id="IPR019357">
    <property type="entry name" value="SCOC"/>
</dbReference>
<evidence type="ECO:0000313" key="4">
    <source>
        <dbReference type="Proteomes" id="UP000664203"/>
    </source>
</evidence>
<feature type="compositionally biased region" description="Basic residues" evidence="2">
    <location>
        <begin position="64"/>
        <end position="77"/>
    </location>
</feature>
<dbReference type="AlphaFoldDB" id="A0A8H3EIB6"/>
<dbReference type="OrthoDB" id="2163284at2759"/>
<dbReference type="Gene3D" id="1.20.5.170">
    <property type="match status" value="1"/>
</dbReference>
<feature type="compositionally biased region" description="Polar residues" evidence="2">
    <location>
        <begin position="9"/>
        <end position="36"/>
    </location>
</feature>
<dbReference type="Pfam" id="PF10224">
    <property type="entry name" value="DUF2205"/>
    <property type="match status" value="1"/>
</dbReference>
<feature type="compositionally biased region" description="Low complexity" evidence="2">
    <location>
        <begin position="37"/>
        <end position="51"/>
    </location>
</feature>
<proteinExistence type="predicted"/>
<dbReference type="Proteomes" id="UP000664203">
    <property type="component" value="Unassembled WGS sequence"/>
</dbReference>
<sequence>MASIDGTVSAPTTTHPNPVSILASTAASDPSDTLAKTPTNPDSTQPSSTTSSDHESITEERRSRSLTRPKFISRKSSRTMLIPSDSPDVELKEEKNYPPGDARAMSPRRSPEETNALFDKSRLALTKCVLSLPSYSTHSFLFGIKRRGQATNEKCSHALEVQSSLDALVNRCENVQSDLSKLEKNNNDLQEYIGGLTRSMSKSTDLSSTGRKK</sequence>
<dbReference type="EMBL" id="CAJPDR010000016">
    <property type="protein sequence ID" value="CAF9906252.1"/>
    <property type="molecule type" value="Genomic_DNA"/>
</dbReference>
<name>A0A8H3EIB6_9LECA</name>
<evidence type="ECO:0000256" key="2">
    <source>
        <dbReference type="SAM" id="MobiDB-lite"/>
    </source>
</evidence>
<comment type="caution">
    <text evidence="3">The sequence shown here is derived from an EMBL/GenBank/DDBJ whole genome shotgun (WGS) entry which is preliminary data.</text>
</comment>
<feature type="coiled-coil region" evidence="1">
    <location>
        <begin position="165"/>
        <end position="192"/>
    </location>
</feature>
<organism evidence="3 4">
    <name type="scientific">Alectoria fallacina</name>
    <dbReference type="NCBI Taxonomy" id="1903189"/>
    <lineage>
        <taxon>Eukaryota</taxon>
        <taxon>Fungi</taxon>
        <taxon>Dikarya</taxon>
        <taxon>Ascomycota</taxon>
        <taxon>Pezizomycotina</taxon>
        <taxon>Lecanoromycetes</taxon>
        <taxon>OSLEUM clade</taxon>
        <taxon>Lecanoromycetidae</taxon>
        <taxon>Lecanorales</taxon>
        <taxon>Lecanorineae</taxon>
        <taxon>Parmeliaceae</taxon>
        <taxon>Alectoria</taxon>
    </lineage>
</organism>